<feature type="compositionally biased region" description="Low complexity" evidence="1">
    <location>
        <begin position="121"/>
        <end position="152"/>
    </location>
</feature>
<sequence length="892" mass="100216">MQKNWRTEYFKNLIKDKTRTKRWRKVLLCLSCVVVFWTVYALILPAITLESKKCNIEEHTHSAECYSESQELICGKEEHVHTAECTSINNDLSDSGEEAGTVPDASGNDANGNEEGKNTPEESVIPEESVVPAEPEPSSGTGTTETPGETGEYVLNDHTDQITSVTFTYKKNGKEVEVDKGQTIDTPDDLSMNIKVVFKSIPVATLIEHNGKFVYNLPKEFQIKETTTKNMTQDSDVIGTITVDTNGKVVVAYNDEYLKKLGTNSTISGNFFASAELKLNSVTEKNGQTTVKTPKGDITINLGTDYNEHYGTVAVTKQCSKEKEDKSGDYIKYTITVTAGEDGIKNLYVVDQFTENKNLVNYVGIEKTKKNLDSTANQQNPYETITNSESRPAPGTIYLTNEANSGQKIPESITDTTAVTEPGSFVWNIAEMKAGEIRTLTYFVKLKDKGGLINTKNGQNITNVANLYTKGSNDQVYDKGHVENTFQPKISYNISKDILNSANTSNNQLTVKDKDTDGNYIIKYKLSFTLNNEGSNYPLKNFVFWDYLQNFTDEKMLPYISYDKDSFELHEIKSGKDTKIPNFEISWANGNKEYKKDWDNIKEGEPTRFKIKGGEQNPIIVNPGDSYYVTYQVKVKPEVYAVMKTGSVKVTNRYRVSADNACDKSKGENDPMNGMIDEFGRDTWLNEYTWVQKTKGDSLTVNEDVSVPSDQEKYEYTDAGLSKMTSNTPETSESFIVPAGSYKYTVIVNKTLGQWDVTEATMTDTLSPEYMQYVGYMKITAHNEVSNKDVEIKWVNIDGKSTFSLKPSDIGWRSQNYSYQFEYYATPKNLGTISKENVTNTFKLDKARRNGQDFTFGDAVKSSQTVTITGNYNLSAQKKAWYYEKPEENATT</sequence>
<evidence type="ECO:0000313" key="3">
    <source>
        <dbReference type="Proteomes" id="UP000448177"/>
    </source>
</evidence>
<keyword evidence="3" id="KW-1185">Reference proteome</keyword>
<protein>
    <submittedName>
        <fullName evidence="2">Uncharacterized protein</fullName>
    </submittedName>
</protein>
<name>A0A844KHG5_9FIRM</name>
<dbReference type="AlphaFoldDB" id="A0A844KHG5"/>
<dbReference type="Proteomes" id="UP000448177">
    <property type="component" value="Unassembled WGS sequence"/>
</dbReference>
<proteinExistence type="predicted"/>
<organism evidence="2 3">
    <name type="scientific">Mediterraneibacter faecis</name>
    <dbReference type="NCBI Taxonomy" id="592978"/>
    <lineage>
        <taxon>Bacteria</taxon>
        <taxon>Bacillati</taxon>
        <taxon>Bacillota</taxon>
        <taxon>Clostridia</taxon>
        <taxon>Lachnospirales</taxon>
        <taxon>Lachnospiraceae</taxon>
        <taxon>Mediterraneibacter</taxon>
    </lineage>
</organism>
<feature type="region of interest" description="Disordered" evidence="1">
    <location>
        <begin position="88"/>
        <end position="155"/>
    </location>
</feature>
<gene>
    <name evidence="2" type="ORF">GMD21_11325</name>
</gene>
<dbReference type="RefSeq" id="WP_155204704.1">
    <property type="nucleotide sequence ID" value="NZ_WNAF01000007.1"/>
</dbReference>
<evidence type="ECO:0000313" key="2">
    <source>
        <dbReference type="EMBL" id="MTR77250.1"/>
    </source>
</evidence>
<accession>A0A844KHG5</accession>
<comment type="caution">
    <text evidence="2">The sequence shown here is derived from an EMBL/GenBank/DDBJ whole genome shotgun (WGS) entry which is preliminary data.</text>
</comment>
<dbReference type="EMBL" id="WNAF01000007">
    <property type="protein sequence ID" value="MTR77250.1"/>
    <property type="molecule type" value="Genomic_DNA"/>
</dbReference>
<reference evidence="2 3" key="1">
    <citation type="journal article" date="2019" name="Nat. Med.">
        <title>A library of human gut bacterial isolates paired with longitudinal multiomics data enables mechanistic microbiome research.</title>
        <authorList>
            <person name="Poyet M."/>
            <person name="Groussin M."/>
            <person name="Gibbons S.M."/>
            <person name="Avila-Pacheco J."/>
            <person name="Jiang X."/>
            <person name="Kearney S.M."/>
            <person name="Perrotta A.R."/>
            <person name="Berdy B."/>
            <person name="Zhao S."/>
            <person name="Lieberman T.D."/>
            <person name="Swanson P.K."/>
            <person name="Smith M."/>
            <person name="Roesemann S."/>
            <person name="Alexander J.E."/>
            <person name="Rich S.A."/>
            <person name="Livny J."/>
            <person name="Vlamakis H."/>
            <person name="Clish C."/>
            <person name="Bullock K."/>
            <person name="Deik A."/>
            <person name="Scott J."/>
            <person name="Pierce K.A."/>
            <person name="Xavier R.J."/>
            <person name="Alm E.J."/>
        </authorList>
    </citation>
    <scope>NUCLEOTIDE SEQUENCE [LARGE SCALE GENOMIC DNA]</scope>
    <source>
        <strain evidence="2 3">BIOML-A1</strain>
    </source>
</reference>
<evidence type="ECO:0000256" key="1">
    <source>
        <dbReference type="SAM" id="MobiDB-lite"/>
    </source>
</evidence>